<dbReference type="InterPro" id="IPR011856">
    <property type="entry name" value="tRNA_endonuc-like_dom_sf"/>
</dbReference>
<dbReference type="InterPro" id="IPR052906">
    <property type="entry name" value="Type_IV_Methyl-Rstrct_Enzyme"/>
</dbReference>
<evidence type="ECO:0000259" key="2">
    <source>
        <dbReference type="Pfam" id="PF02342"/>
    </source>
</evidence>
<dbReference type="Gene3D" id="3.40.1350.10">
    <property type="match status" value="1"/>
</dbReference>
<keyword evidence="4" id="KW-0255">Endonuclease</keyword>
<sequence>MDVARRRSDGVLAIWAEAQRQEQRRREAQQRAQAAAQRQRERDARAAQLAAARGQREALRAYQLDREAEVARQSGLLDEQVAELQGLLRVGRGQPAFTLQALLAPVRLPGFDAGALGIPTPMPDQAYYQVPPPSGMMQRRHHEEQVAQARARFEHDWYQAQAVEQERLRRLAEYREGYRAWAADQQRRDAERIARTEDLARRLGRGEAEAVHEYFSAVLYGSDGWPQDFPRRVELAWDGNRRQLVVSWQLPEFQVVPEHSRLRYVKADDRDVPVARPAAERKRLYREVLAQSALRVLDELFRADPQGLLESVALSGFVSGVDPATGLEAERVLLAVTAAREAFTAIALERVAPVECLQGLGGVLSARPERLEEVRADRLPQAVGSAVAGQGGEEDPDLFTMDPIEFEELIAALFRARGYRVETTARSGDEGVDVVAVDPDPVTGGKIVIQAKRYRSTVSPTAVRDLDSTVRHHGAIKGILVTTAGFGRGSYSYIENKPLSLVTGPELVELLAEQGLRGRLGPVPGRAAEEVTDSAPAPAPASVRVRIDWQSRTVAGDRVELDVCAFVCAAGRVLSDEHFVFFNNPAEPTGAVRLGSARTAADGPLRSATLTLDLTRLAGTTADQVVLAVATEEDPGPALPLGYLHGLALEVTDGASGAGLDSWTGATSGIPDSAMELGSFRRTGAGGDWRFEGAGRPVSGGLAGLATGRGVAIG</sequence>
<dbReference type="EMBL" id="BAAALF010000108">
    <property type="protein sequence ID" value="GAA1254148.1"/>
    <property type="molecule type" value="Genomic_DNA"/>
</dbReference>
<dbReference type="Gene3D" id="2.60.60.30">
    <property type="entry name" value="sav2460 like domains"/>
    <property type="match status" value="1"/>
</dbReference>
<dbReference type="GO" id="GO:0004519">
    <property type="term" value="F:endonuclease activity"/>
    <property type="evidence" value="ECO:0007669"/>
    <property type="project" value="UniProtKB-KW"/>
</dbReference>
<organism evidence="4 5">
    <name type="scientific">Kitasatospora nipponensis</name>
    <dbReference type="NCBI Taxonomy" id="258049"/>
    <lineage>
        <taxon>Bacteria</taxon>
        <taxon>Bacillati</taxon>
        <taxon>Actinomycetota</taxon>
        <taxon>Actinomycetes</taxon>
        <taxon>Kitasatosporales</taxon>
        <taxon>Streptomycetaceae</taxon>
        <taxon>Kitasatospora</taxon>
    </lineage>
</organism>
<evidence type="ECO:0000256" key="1">
    <source>
        <dbReference type="SAM" id="MobiDB-lite"/>
    </source>
</evidence>
<accession>A0ABN1WLC8</accession>
<protein>
    <submittedName>
        <fullName evidence="4">Restriction endonuclease</fullName>
    </submittedName>
</protein>
<dbReference type="InterPro" id="IPR011335">
    <property type="entry name" value="Restrct_endonuc-II-like"/>
</dbReference>
<gene>
    <name evidence="4" type="ORF">GCM10009665_50970</name>
</gene>
<keyword evidence="4" id="KW-0540">Nuclease</keyword>
<reference evidence="4 5" key="1">
    <citation type="journal article" date="2019" name="Int. J. Syst. Evol. Microbiol.">
        <title>The Global Catalogue of Microorganisms (GCM) 10K type strain sequencing project: providing services to taxonomists for standard genome sequencing and annotation.</title>
        <authorList>
            <consortium name="The Broad Institute Genomics Platform"/>
            <consortium name="The Broad Institute Genome Sequencing Center for Infectious Disease"/>
            <person name="Wu L."/>
            <person name="Ma J."/>
        </authorList>
    </citation>
    <scope>NUCLEOTIDE SEQUENCE [LARGE SCALE GENOMIC DNA]</scope>
    <source>
        <strain evidence="4 5">JCM 13004</strain>
    </source>
</reference>
<evidence type="ECO:0000259" key="3">
    <source>
        <dbReference type="Pfam" id="PF04471"/>
    </source>
</evidence>
<dbReference type="Proteomes" id="UP001500037">
    <property type="component" value="Unassembled WGS sequence"/>
</dbReference>
<keyword evidence="5" id="KW-1185">Reference proteome</keyword>
<dbReference type="InterPro" id="IPR007560">
    <property type="entry name" value="Restrct_endonuc_IV_Mrr"/>
</dbReference>
<evidence type="ECO:0000313" key="5">
    <source>
        <dbReference type="Proteomes" id="UP001500037"/>
    </source>
</evidence>
<dbReference type="InterPro" id="IPR003325">
    <property type="entry name" value="TerD"/>
</dbReference>
<evidence type="ECO:0000313" key="4">
    <source>
        <dbReference type="EMBL" id="GAA1254148.1"/>
    </source>
</evidence>
<feature type="domain" description="Restriction endonuclease type IV Mrr" evidence="3">
    <location>
        <begin position="400"/>
        <end position="511"/>
    </location>
</feature>
<feature type="domain" description="TerD" evidence="2">
    <location>
        <begin position="537"/>
        <end position="707"/>
    </location>
</feature>
<proteinExistence type="predicted"/>
<dbReference type="PANTHER" id="PTHR30015:SF7">
    <property type="entry name" value="TYPE IV METHYL-DIRECTED RESTRICTION ENZYME ECOKMRR"/>
    <property type="match status" value="1"/>
</dbReference>
<dbReference type="SUPFAM" id="SSF52980">
    <property type="entry name" value="Restriction endonuclease-like"/>
    <property type="match status" value="1"/>
</dbReference>
<dbReference type="Pfam" id="PF02342">
    <property type="entry name" value="TerD"/>
    <property type="match status" value="1"/>
</dbReference>
<feature type="region of interest" description="Disordered" evidence="1">
    <location>
        <begin position="23"/>
        <end position="44"/>
    </location>
</feature>
<dbReference type="Pfam" id="PF04471">
    <property type="entry name" value="Mrr_cat"/>
    <property type="match status" value="1"/>
</dbReference>
<dbReference type="CDD" id="cd06974">
    <property type="entry name" value="TerD_like"/>
    <property type="match status" value="1"/>
</dbReference>
<keyword evidence="4" id="KW-0378">Hydrolase</keyword>
<name>A0ABN1WLC8_9ACTN</name>
<dbReference type="PANTHER" id="PTHR30015">
    <property type="entry name" value="MRR RESTRICTION SYSTEM PROTEIN"/>
    <property type="match status" value="1"/>
</dbReference>
<comment type="caution">
    <text evidence="4">The sequence shown here is derived from an EMBL/GenBank/DDBJ whole genome shotgun (WGS) entry which is preliminary data.</text>
</comment>